<proteinExistence type="predicted"/>
<evidence type="ECO:0000256" key="1">
    <source>
        <dbReference type="SAM" id="Phobius"/>
    </source>
</evidence>
<accession>A0A4Y7KNM8</accession>
<dbReference type="Gramene" id="RZC74457">
    <property type="protein sequence ID" value="RZC74457"/>
    <property type="gene ID" value="C5167_049940"/>
</dbReference>
<reference evidence="2 3" key="1">
    <citation type="journal article" date="2018" name="Science">
        <title>The opium poppy genome and morphinan production.</title>
        <authorList>
            <person name="Guo L."/>
            <person name="Winzer T."/>
            <person name="Yang X."/>
            <person name="Li Y."/>
            <person name="Ning Z."/>
            <person name="He Z."/>
            <person name="Teodor R."/>
            <person name="Lu Y."/>
            <person name="Bowser T.A."/>
            <person name="Graham I.A."/>
            <person name="Ye K."/>
        </authorList>
    </citation>
    <scope>NUCLEOTIDE SEQUENCE [LARGE SCALE GENOMIC DNA]</scope>
    <source>
        <strain evidence="3">cv. HN1</strain>
        <tissue evidence="2">Leaves</tissue>
    </source>
</reference>
<dbReference type="EMBL" id="CM010722">
    <property type="protein sequence ID" value="RZC74457.1"/>
    <property type="molecule type" value="Genomic_DNA"/>
</dbReference>
<keyword evidence="3" id="KW-1185">Reference proteome</keyword>
<sequence length="62" mass="7339">MGIYLVILPLILRNKMVPSPFLIYLQALIFLILVFLIIIAILRRRLLISLHMKQKHLTCLRK</sequence>
<evidence type="ECO:0000313" key="2">
    <source>
        <dbReference type="EMBL" id="RZC74457.1"/>
    </source>
</evidence>
<organism evidence="2 3">
    <name type="scientific">Papaver somniferum</name>
    <name type="common">Opium poppy</name>
    <dbReference type="NCBI Taxonomy" id="3469"/>
    <lineage>
        <taxon>Eukaryota</taxon>
        <taxon>Viridiplantae</taxon>
        <taxon>Streptophyta</taxon>
        <taxon>Embryophyta</taxon>
        <taxon>Tracheophyta</taxon>
        <taxon>Spermatophyta</taxon>
        <taxon>Magnoliopsida</taxon>
        <taxon>Ranunculales</taxon>
        <taxon>Papaveraceae</taxon>
        <taxon>Papaveroideae</taxon>
        <taxon>Papaver</taxon>
    </lineage>
</organism>
<keyword evidence="1" id="KW-0812">Transmembrane</keyword>
<evidence type="ECO:0000313" key="3">
    <source>
        <dbReference type="Proteomes" id="UP000316621"/>
    </source>
</evidence>
<name>A0A4Y7KNM8_PAPSO</name>
<feature type="transmembrane region" description="Helical" evidence="1">
    <location>
        <begin position="21"/>
        <end position="42"/>
    </location>
</feature>
<gene>
    <name evidence="2" type="ORF">C5167_049940</name>
</gene>
<dbReference type="AlphaFoldDB" id="A0A4Y7KNM8"/>
<keyword evidence="1" id="KW-0472">Membrane</keyword>
<keyword evidence="1" id="KW-1133">Transmembrane helix</keyword>
<dbReference type="Proteomes" id="UP000316621">
    <property type="component" value="Chromosome 8"/>
</dbReference>
<protein>
    <submittedName>
        <fullName evidence="2">Uncharacterized protein</fullName>
    </submittedName>
</protein>